<dbReference type="AlphaFoldDB" id="A0A6A1VXD7"/>
<feature type="region of interest" description="Disordered" evidence="1">
    <location>
        <begin position="93"/>
        <end position="113"/>
    </location>
</feature>
<evidence type="ECO:0000313" key="3">
    <source>
        <dbReference type="Proteomes" id="UP000516437"/>
    </source>
</evidence>
<dbReference type="Proteomes" id="UP000516437">
    <property type="component" value="Chromosome 4"/>
</dbReference>
<comment type="caution">
    <text evidence="2">The sequence shown here is derived from an EMBL/GenBank/DDBJ whole genome shotgun (WGS) entry which is preliminary data.</text>
</comment>
<feature type="compositionally biased region" description="Polar residues" evidence="1">
    <location>
        <begin position="103"/>
        <end position="113"/>
    </location>
</feature>
<gene>
    <name evidence="2" type="ORF">CJ030_MR4G023931</name>
</gene>
<evidence type="ECO:0000256" key="1">
    <source>
        <dbReference type="SAM" id="MobiDB-lite"/>
    </source>
</evidence>
<protein>
    <submittedName>
        <fullName evidence="2">Uncharacterized protein</fullName>
    </submittedName>
</protein>
<reference evidence="2 3" key="1">
    <citation type="journal article" date="2019" name="Plant Biotechnol. J.">
        <title>The red bayberry genome and genetic basis of sex determination.</title>
        <authorList>
            <person name="Jia H.M."/>
            <person name="Jia H.J."/>
            <person name="Cai Q.L."/>
            <person name="Wang Y."/>
            <person name="Zhao H.B."/>
            <person name="Yang W.F."/>
            <person name="Wang G.Y."/>
            <person name="Li Y.H."/>
            <person name="Zhan D.L."/>
            <person name="Shen Y.T."/>
            <person name="Niu Q.F."/>
            <person name="Chang L."/>
            <person name="Qiu J."/>
            <person name="Zhao L."/>
            <person name="Xie H.B."/>
            <person name="Fu W.Y."/>
            <person name="Jin J."/>
            <person name="Li X.W."/>
            <person name="Jiao Y."/>
            <person name="Zhou C.C."/>
            <person name="Tu T."/>
            <person name="Chai C.Y."/>
            <person name="Gao J.L."/>
            <person name="Fan L.J."/>
            <person name="van de Weg E."/>
            <person name="Wang J.Y."/>
            <person name="Gao Z.S."/>
        </authorList>
    </citation>
    <scope>NUCLEOTIDE SEQUENCE [LARGE SCALE GENOMIC DNA]</scope>
    <source>
        <tissue evidence="2">Leaves</tissue>
    </source>
</reference>
<sequence length="113" mass="13463">MVVETMMMARRTHRNRMHVYFKKFQSKEALLKPHPDNMEEQWKELCDLFTSEAFMERMDVFQRKCDLEGKTYTEIEVYSKILGKKSEFVGGLGHRVKPPPSPSLTTQYYDLQH</sequence>
<name>A0A6A1VXD7_9ROSI</name>
<evidence type="ECO:0000313" key="2">
    <source>
        <dbReference type="EMBL" id="KAB1216228.1"/>
    </source>
</evidence>
<proteinExistence type="predicted"/>
<keyword evidence="3" id="KW-1185">Reference proteome</keyword>
<dbReference type="EMBL" id="RXIC02000022">
    <property type="protein sequence ID" value="KAB1216228.1"/>
    <property type="molecule type" value="Genomic_DNA"/>
</dbReference>
<accession>A0A6A1VXD7</accession>
<organism evidence="2 3">
    <name type="scientific">Morella rubra</name>
    <name type="common">Chinese bayberry</name>
    <dbReference type="NCBI Taxonomy" id="262757"/>
    <lineage>
        <taxon>Eukaryota</taxon>
        <taxon>Viridiplantae</taxon>
        <taxon>Streptophyta</taxon>
        <taxon>Embryophyta</taxon>
        <taxon>Tracheophyta</taxon>
        <taxon>Spermatophyta</taxon>
        <taxon>Magnoliopsida</taxon>
        <taxon>eudicotyledons</taxon>
        <taxon>Gunneridae</taxon>
        <taxon>Pentapetalae</taxon>
        <taxon>rosids</taxon>
        <taxon>fabids</taxon>
        <taxon>Fagales</taxon>
        <taxon>Myricaceae</taxon>
        <taxon>Morella</taxon>
    </lineage>
</organism>
<dbReference type="OrthoDB" id="1921870at2759"/>